<dbReference type="Pfam" id="PF07748">
    <property type="entry name" value="Glyco_hydro_38C"/>
    <property type="match status" value="1"/>
</dbReference>
<evidence type="ECO:0000256" key="1">
    <source>
        <dbReference type="ARBA" id="ARBA00009792"/>
    </source>
</evidence>
<name>A0ABU0M4H4_9HYPH</name>
<evidence type="ECO:0000256" key="4">
    <source>
        <dbReference type="ARBA" id="ARBA00023295"/>
    </source>
</evidence>
<dbReference type="Proteomes" id="UP001223743">
    <property type="component" value="Unassembled WGS sequence"/>
</dbReference>
<dbReference type="SMART" id="SM00872">
    <property type="entry name" value="Alpha-mann_mid"/>
    <property type="match status" value="1"/>
</dbReference>
<protein>
    <submittedName>
        <fullName evidence="6">Alpha-mannosidase</fullName>
        <ecNumber evidence="6">3.2.1.24</ecNumber>
    </submittedName>
</protein>
<dbReference type="Gene3D" id="2.60.40.2220">
    <property type="match status" value="1"/>
</dbReference>
<accession>A0ABU0M4H4</accession>
<keyword evidence="4 6" id="KW-0326">Glycosidase</keyword>
<evidence type="ECO:0000256" key="2">
    <source>
        <dbReference type="ARBA" id="ARBA00022723"/>
    </source>
</evidence>
<dbReference type="InterPro" id="IPR037094">
    <property type="entry name" value="Glyco_hydro_38_cen_sf"/>
</dbReference>
<dbReference type="SUPFAM" id="SSF88713">
    <property type="entry name" value="Glycoside hydrolase/deacetylase"/>
    <property type="match status" value="1"/>
</dbReference>
<keyword evidence="3 6" id="KW-0378">Hydrolase</keyword>
<dbReference type="SUPFAM" id="SSF74650">
    <property type="entry name" value="Galactose mutarotase-like"/>
    <property type="match status" value="1"/>
</dbReference>
<dbReference type="CDD" id="cd10789">
    <property type="entry name" value="GH38N_AMII_ER_cytosolic"/>
    <property type="match status" value="1"/>
</dbReference>
<sequence>MALTLQQRLDRINVRVEELSFWRERETAPVEGWTFDGEPIALGGFWPRRDGVRKLAATAVVPDHWNLADTRLMLNIGGESLIALSAEGAETERFGLDPNHQEFPVPGKRFAIDIDAVARLPFGEPVREPRLTKAHVALIDKPVHELHLLLMQVFEAATYLGDHEVVPHLIKAAEETFAALDWPSATADYVARTAPQAGQRRIWEMPELRANPDALRQDQRASVVAALEALREKLKALKARYPQQGKLAITGHAHIDLAWLWPYDETRRKARRTFNTALQLMKQFPSFVFNQSTAAYYDQIERDDPELFKAIQAAVKGGQWETIGAMWVEPDTNMPTGESFVRQLLYGQRYFEAKFGTRHRVCWLPDCFGFSGALPQLLRQAGVDSFFTIKVNWSETNRFPYDLFWWEGLDGSRVLAHTFDNPVHGYNGSTEPKAIIGTWQNFRGKTLHDESLLAVGHGDGGGGVTPEMLERQAQLADFPAVPALAPARVEDFFARAHEGVPADLPVWLGEIYLELHRATLTTQSGTKKKHREAERALITAETISSLGMLLGGEKPESLETHWHAVLKNEFHDILPGSGVREVYIDAENELAAARDAGIARQQEALAALVAQLPKGEAKDAVAIVNPTLAPRPVRFEGPEGPVAAASTVAPLGIAVIGKAELAPAAGLTVAEDRLENAHIRAIIGKDGTVASLIDKRTGREALAGRGNQLVAYPMDKPRNWDAWDVEDDYTANGQELTEVESISVVERGPHRAAIKVVKRFRDSVVTQTYTLWANAPRLDIKTHIDWHDRRVLLRTLTPVAVRADHATFECAFGIVRRPTHSNTSWDAAKFEVPGHRFVDLSEPGFGVAMLNDGKYGHSARGNTLGLSLLRSPIYPDPVADEGEQTFTYSLMPHGGDWLAAGVLTEAEDLNQPLLSAPAAGAAIGTVTPVAVSGHKVALAGLKPAEDSADVVLRVYEPAGGRGALDVAPTGGWKVAGDVNLLEEAVQREGDFGIRPFEVRSLRLTR</sequence>
<dbReference type="InterPro" id="IPR011013">
    <property type="entry name" value="Gal_mutarotase_sf_dom"/>
</dbReference>
<proteinExistence type="inferred from homology"/>
<gene>
    <name evidence="6" type="ORF">QO015_001473</name>
</gene>
<dbReference type="Pfam" id="PF09261">
    <property type="entry name" value="Alpha-mann_mid"/>
    <property type="match status" value="1"/>
</dbReference>
<dbReference type="EMBL" id="JAUSWJ010000001">
    <property type="protein sequence ID" value="MDQ0515860.1"/>
    <property type="molecule type" value="Genomic_DNA"/>
</dbReference>
<organism evidence="6 7">
    <name type="scientific">Kaistia geumhonensis</name>
    <dbReference type="NCBI Taxonomy" id="410839"/>
    <lineage>
        <taxon>Bacteria</taxon>
        <taxon>Pseudomonadati</taxon>
        <taxon>Pseudomonadota</taxon>
        <taxon>Alphaproteobacteria</taxon>
        <taxon>Hyphomicrobiales</taxon>
        <taxon>Kaistiaceae</taxon>
        <taxon>Kaistia</taxon>
    </lineage>
</organism>
<dbReference type="InterPro" id="IPR028995">
    <property type="entry name" value="Glyco_hydro_57/38_cen_sf"/>
</dbReference>
<dbReference type="EC" id="3.2.1.24" evidence="6"/>
<dbReference type="InterPro" id="IPR011330">
    <property type="entry name" value="Glyco_hydro/deAcase_b/a-brl"/>
</dbReference>
<dbReference type="Gene3D" id="3.20.110.10">
    <property type="entry name" value="Glycoside hydrolase 38, N terminal domain"/>
    <property type="match status" value="1"/>
</dbReference>
<dbReference type="Gene3D" id="2.70.98.30">
    <property type="entry name" value="Golgi alpha-mannosidase II, domain 4"/>
    <property type="match status" value="1"/>
</dbReference>
<evidence type="ECO:0000313" key="7">
    <source>
        <dbReference type="Proteomes" id="UP001223743"/>
    </source>
</evidence>
<dbReference type="InterPro" id="IPR000602">
    <property type="entry name" value="Glyco_hydro_38_N"/>
</dbReference>
<comment type="similarity">
    <text evidence="1">Belongs to the glycosyl hydrolase 38 family.</text>
</comment>
<dbReference type="GO" id="GO:0004559">
    <property type="term" value="F:alpha-mannosidase activity"/>
    <property type="evidence" value="ECO:0007669"/>
    <property type="project" value="UniProtKB-EC"/>
</dbReference>
<keyword evidence="7" id="KW-1185">Reference proteome</keyword>
<dbReference type="PANTHER" id="PTHR46017">
    <property type="entry name" value="ALPHA-MANNOSIDASE 2C1"/>
    <property type="match status" value="1"/>
</dbReference>
<dbReference type="Pfam" id="PF17677">
    <property type="entry name" value="Glyco_hydro38C2"/>
    <property type="match status" value="1"/>
</dbReference>
<evidence type="ECO:0000259" key="5">
    <source>
        <dbReference type="SMART" id="SM00872"/>
    </source>
</evidence>
<keyword evidence="2" id="KW-0479">Metal-binding</keyword>
<dbReference type="Pfam" id="PF01074">
    <property type="entry name" value="Glyco_hydro_38N"/>
    <property type="match status" value="1"/>
</dbReference>
<dbReference type="Gene3D" id="1.20.1270.50">
    <property type="entry name" value="Glycoside hydrolase family 38, central domain"/>
    <property type="match status" value="1"/>
</dbReference>
<dbReference type="SUPFAM" id="SSF88688">
    <property type="entry name" value="Families 57/38 glycoside transferase middle domain"/>
    <property type="match status" value="1"/>
</dbReference>
<dbReference type="RefSeq" id="WP_266280379.1">
    <property type="nucleotide sequence ID" value="NZ_JAPKNF010000001.1"/>
</dbReference>
<reference evidence="6 7" key="1">
    <citation type="submission" date="2023-07" db="EMBL/GenBank/DDBJ databases">
        <title>Genomic Encyclopedia of Type Strains, Phase IV (KMG-IV): sequencing the most valuable type-strain genomes for metagenomic binning, comparative biology and taxonomic classification.</title>
        <authorList>
            <person name="Goeker M."/>
        </authorList>
    </citation>
    <scope>NUCLEOTIDE SEQUENCE [LARGE SCALE GENOMIC DNA]</scope>
    <source>
        <strain evidence="6 7">B1-1</strain>
    </source>
</reference>
<dbReference type="InterPro" id="IPR015341">
    <property type="entry name" value="Glyco_hydro_38_cen"/>
</dbReference>
<dbReference type="PANTHER" id="PTHR46017:SF1">
    <property type="entry name" value="ALPHA-MANNOSIDASE 2C1"/>
    <property type="match status" value="1"/>
</dbReference>
<evidence type="ECO:0000256" key="3">
    <source>
        <dbReference type="ARBA" id="ARBA00022801"/>
    </source>
</evidence>
<dbReference type="InterPro" id="IPR041147">
    <property type="entry name" value="GH38_C"/>
</dbReference>
<evidence type="ECO:0000313" key="6">
    <source>
        <dbReference type="EMBL" id="MDQ0515860.1"/>
    </source>
</evidence>
<dbReference type="InterPro" id="IPR011682">
    <property type="entry name" value="Glyco_hydro_38_C"/>
</dbReference>
<feature type="domain" description="Glycoside hydrolase family 38 central" evidence="5">
    <location>
        <begin position="514"/>
        <end position="590"/>
    </location>
</feature>
<comment type="caution">
    <text evidence="6">The sequence shown here is derived from an EMBL/GenBank/DDBJ whole genome shotgun (WGS) entry which is preliminary data.</text>
</comment>
<dbReference type="InterPro" id="IPR027291">
    <property type="entry name" value="Glyco_hydro_38_N_sf"/>
</dbReference>